<evidence type="ECO:0000313" key="3">
    <source>
        <dbReference type="Proteomes" id="UP000186364"/>
    </source>
</evidence>
<organism evidence="2 3">
    <name type="scientific">Xaviernesmea oryzae</name>
    <dbReference type="NCBI Taxonomy" id="464029"/>
    <lineage>
        <taxon>Bacteria</taxon>
        <taxon>Pseudomonadati</taxon>
        <taxon>Pseudomonadota</taxon>
        <taxon>Alphaproteobacteria</taxon>
        <taxon>Hyphomicrobiales</taxon>
        <taxon>Rhizobiaceae</taxon>
        <taxon>Rhizobium/Agrobacterium group</taxon>
        <taxon>Xaviernesmea</taxon>
    </lineage>
</organism>
<keyword evidence="1" id="KW-0812">Transmembrane</keyword>
<reference evidence="2 3" key="1">
    <citation type="submission" date="2016-09" db="EMBL/GenBank/DDBJ databases">
        <title>Rhizobium sp. nov., a novel species isolated from the rice rhizosphere.</title>
        <authorList>
            <person name="Zhao J."/>
            <person name="Zhang X."/>
        </authorList>
    </citation>
    <scope>NUCLEOTIDE SEQUENCE [LARGE SCALE GENOMIC DNA]</scope>
    <source>
        <strain evidence="2 3">1.7048</strain>
    </source>
</reference>
<accession>A0A1Q9AQT3</accession>
<feature type="transmembrane region" description="Helical" evidence="1">
    <location>
        <begin position="39"/>
        <end position="61"/>
    </location>
</feature>
<proteinExistence type="predicted"/>
<sequence>MARAGLAPHGFPAPLGADGARRSRASSLLRAGRSRKGEAGAALLLVLVAVALLAAVAGAALRSAHATSEAARLFVREVVADEASRAAIDLARAEISALDSVAQRRGQLRYRLGAASLTVDFLSENGRIDWHRAAPPLLNAVLLGAGLSERQAGLLTSSIALSDPTITGNGGMGRKAAHMGFAPPPPPSGAQGAVTAPTSVSQPRPQSLAALMSLPGITPEVFARIAPLFSPCAGSGPIDPGIASLPIVAALMEGDAGRATAFLAQQAEREPDAATPSQFPSSMQSFVASTAKTASGVRLDVTVEVDGLIRRHTGVLCVPSGDFAAADLLDWTLLP</sequence>
<gene>
    <name evidence="2" type="ORF">BJF93_12800</name>
</gene>
<evidence type="ECO:0000313" key="2">
    <source>
        <dbReference type="EMBL" id="OLP57741.1"/>
    </source>
</evidence>
<comment type="caution">
    <text evidence="2">The sequence shown here is derived from an EMBL/GenBank/DDBJ whole genome shotgun (WGS) entry which is preliminary data.</text>
</comment>
<evidence type="ECO:0000256" key="1">
    <source>
        <dbReference type="SAM" id="Phobius"/>
    </source>
</evidence>
<keyword evidence="1" id="KW-0472">Membrane</keyword>
<name>A0A1Q9AQT3_9HYPH</name>
<dbReference type="AlphaFoldDB" id="A0A1Q9AQT3"/>
<dbReference type="Proteomes" id="UP000186364">
    <property type="component" value="Unassembled WGS sequence"/>
</dbReference>
<evidence type="ECO:0008006" key="4">
    <source>
        <dbReference type="Google" id="ProtNLM"/>
    </source>
</evidence>
<dbReference type="RefSeq" id="WP_075629646.1">
    <property type="nucleotide sequence ID" value="NZ_FOAM01000018.1"/>
</dbReference>
<dbReference type="EMBL" id="MKIP01000059">
    <property type="protein sequence ID" value="OLP57741.1"/>
    <property type="molecule type" value="Genomic_DNA"/>
</dbReference>
<protein>
    <recommendedName>
        <fullName evidence="4">Type II secretion system protein K</fullName>
    </recommendedName>
</protein>
<keyword evidence="1" id="KW-1133">Transmembrane helix</keyword>
<keyword evidence="3" id="KW-1185">Reference proteome</keyword>